<dbReference type="AlphaFoldDB" id="A0A401ZFU4"/>
<reference evidence="2" key="1">
    <citation type="submission" date="2018-12" db="EMBL/GenBank/DDBJ databases">
        <title>Tengunoibacter tsumagoiensis gen. nov., sp. nov., Dictyobacter kobayashii sp. nov., D. alpinus sp. nov., and D. joshuensis sp. nov. and description of Dictyobacteraceae fam. nov. within the order Ktedonobacterales isolated from Tengu-no-mugimeshi.</title>
        <authorList>
            <person name="Wang C.M."/>
            <person name="Zheng Y."/>
            <person name="Sakai Y."/>
            <person name="Toyoda A."/>
            <person name="Minakuchi Y."/>
            <person name="Abe K."/>
            <person name="Yokota A."/>
            <person name="Yabe S."/>
        </authorList>
    </citation>
    <scope>NUCLEOTIDE SEQUENCE [LARGE SCALE GENOMIC DNA]</scope>
    <source>
        <strain evidence="2">S-27</strain>
    </source>
</reference>
<evidence type="ECO:0008006" key="3">
    <source>
        <dbReference type="Google" id="ProtNLM"/>
    </source>
</evidence>
<name>A0A401ZFU4_9CHLR</name>
<protein>
    <recommendedName>
        <fullName evidence="3">PD-(D/E)XK motif protein</fullName>
    </recommendedName>
</protein>
<comment type="caution">
    <text evidence="1">The sequence shown here is derived from an EMBL/GenBank/DDBJ whole genome shotgun (WGS) entry which is preliminary data.</text>
</comment>
<proteinExistence type="predicted"/>
<keyword evidence="2" id="KW-1185">Reference proteome</keyword>
<accession>A0A401ZFU4</accession>
<evidence type="ECO:0000313" key="1">
    <source>
        <dbReference type="EMBL" id="GCE05751.1"/>
    </source>
</evidence>
<gene>
    <name evidence="1" type="ORF">KDAU_30800</name>
</gene>
<dbReference type="InterPro" id="IPR025534">
    <property type="entry name" value="DUF4420"/>
</dbReference>
<dbReference type="Proteomes" id="UP000287224">
    <property type="component" value="Unassembled WGS sequence"/>
</dbReference>
<dbReference type="RefSeq" id="WP_126596775.1">
    <property type="nucleotide sequence ID" value="NZ_BIFQ01000001.1"/>
</dbReference>
<dbReference type="EMBL" id="BIFQ01000001">
    <property type="protein sequence ID" value="GCE05751.1"/>
    <property type="molecule type" value="Genomic_DNA"/>
</dbReference>
<dbReference type="Pfam" id="PF14390">
    <property type="entry name" value="DUF4420"/>
    <property type="match status" value="1"/>
</dbReference>
<sequence>MLDLIQLFGSLQSPEEATEEEAIRFSAISIPGYSKHRLAKDAQDKPCLLISVLDSSRKDKSAPIKLEHVFVQYDVKCQISQIDGVIEEGKFTIVGCAVNDETMHTYFLHIASILVTALGTDPSRNEVFNTINNFIELFRGITEIPRKSVQGLWAELFLMARANDIPTVIKAWHPTNEDRYDFSSEDQRIEVKSTSKRTRQHYFSLEQLCPPANTNLVIASIFVEYAGIGTSIMDLVDHINTHLASHPDLMFKLDRLISSTLGTNWRDAFDAQFDIDLAEESLKFFEVTAIPTVNRDIPAEVSEVHFKSDLSNCPSLDLQHFRKQGGLFKATLSQQRFKTIRHKHIKVNS</sequence>
<evidence type="ECO:0000313" key="2">
    <source>
        <dbReference type="Proteomes" id="UP000287224"/>
    </source>
</evidence>
<organism evidence="1 2">
    <name type="scientific">Dictyobacter aurantiacus</name>
    <dbReference type="NCBI Taxonomy" id="1936993"/>
    <lineage>
        <taxon>Bacteria</taxon>
        <taxon>Bacillati</taxon>
        <taxon>Chloroflexota</taxon>
        <taxon>Ktedonobacteria</taxon>
        <taxon>Ktedonobacterales</taxon>
        <taxon>Dictyobacteraceae</taxon>
        <taxon>Dictyobacter</taxon>
    </lineage>
</organism>
<dbReference type="OrthoDB" id="1403541at2"/>